<comment type="caution">
    <text evidence="1">The sequence shown here is derived from an EMBL/GenBank/DDBJ whole genome shotgun (WGS) entry which is preliminary data.</text>
</comment>
<organism evidence="1 2">
    <name type="scientific">Rhizoctonia solani</name>
    <dbReference type="NCBI Taxonomy" id="456999"/>
    <lineage>
        <taxon>Eukaryota</taxon>
        <taxon>Fungi</taxon>
        <taxon>Dikarya</taxon>
        <taxon>Basidiomycota</taxon>
        <taxon>Agaricomycotina</taxon>
        <taxon>Agaricomycetes</taxon>
        <taxon>Cantharellales</taxon>
        <taxon>Ceratobasidiaceae</taxon>
        <taxon>Rhizoctonia</taxon>
    </lineage>
</organism>
<dbReference type="EMBL" id="CAJMWW010000003">
    <property type="protein sequence ID" value="CAE6395461.1"/>
    <property type="molecule type" value="Genomic_DNA"/>
</dbReference>
<sequence>MDGDTSGVQHSRKLIVYLYALVDYMIERAQNNRPQLVYKRQLPYIAKSSRSSRLAVRAGLKKNRKSSIDDTVAEAHTFLLHNYEPGDEVVLRIDPYLEKYEASLINTVGNLARHLHDGTHPSGLSSIRSGNGSDSPVRHIPIHCIVVLSCARKESVAKWNDELKSRFPPGIEHIISWTYAGDISQSCSTYFHTDGSMVSRKLCFFQGAFSSPEVFFHATQHVIYFKQNQVSGLDQRKPAWARLISSSPSTDQDTFPSESTKPVGMYHHELRKYDLPSKGREGAGDPRSILVWKSSCR</sequence>
<evidence type="ECO:0000313" key="2">
    <source>
        <dbReference type="Proteomes" id="UP000663841"/>
    </source>
</evidence>
<accession>A0A8H3A5D5</accession>
<dbReference type="Proteomes" id="UP000663841">
    <property type="component" value="Unassembled WGS sequence"/>
</dbReference>
<gene>
    <name evidence="1" type="ORF">RDB_LOCUS1485</name>
</gene>
<protein>
    <submittedName>
        <fullName evidence="1">Uncharacterized protein</fullName>
    </submittedName>
</protein>
<evidence type="ECO:0000313" key="1">
    <source>
        <dbReference type="EMBL" id="CAE6395461.1"/>
    </source>
</evidence>
<dbReference type="AlphaFoldDB" id="A0A8H3A5D5"/>
<name>A0A8H3A5D5_9AGAM</name>
<reference evidence="1" key="1">
    <citation type="submission" date="2021-01" db="EMBL/GenBank/DDBJ databases">
        <authorList>
            <person name="Kaushik A."/>
        </authorList>
    </citation>
    <scope>NUCLEOTIDE SEQUENCE</scope>
    <source>
        <strain evidence="1">AG3-T5</strain>
    </source>
</reference>
<proteinExistence type="predicted"/>